<keyword evidence="1" id="KW-0732">Signal</keyword>
<proteinExistence type="predicted"/>
<evidence type="ECO:0008006" key="4">
    <source>
        <dbReference type="Google" id="ProtNLM"/>
    </source>
</evidence>
<evidence type="ECO:0000256" key="1">
    <source>
        <dbReference type="SAM" id="SignalP"/>
    </source>
</evidence>
<gene>
    <name evidence="2" type="ORF">CZ814_03645</name>
</gene>
<dbReference type="OrthoDB" id="5917983at2"/>
<sequence length="387" mass="44135">MNYKTLFTGCMLVLISFTSNAEQYQLPITPIGEVKLKQSDAVDDRIDDVINQVVNNLPSDKKKELIKHFPANDIAQPNKTVSNSFAPQKDSFGRSTLLYEQTSTEVIPKTTPADIITEQMKKKFKPVQRYKLTAGDNITLPAAKFIMNSIRTNFGQVEVKTTDPNVVLEMDGSFVYFTTEKDAPFGLRIYEKGVPESQVNITVWPLNVLATMVEVNVSLDKATKSKIAKIKRDIKIEQQHTEIRIRDKESELILASDPKFQSSPYEYRINNIFSQIAGNETPKGYNFIEGIPPKAKYPCRFDAKSETKQRLISSRRIVDVVLVQNTHPSRSIVLREEQCWTSGDIISTAILNKATLKPNEMTEVYVMRDRLYYERIKNRNNRPSLLN</sequence>
<feature type="signal peptide" evidence="1">
    <location>
        <begin position="1"/>
        <end position="21"/>
    </location>
</feature>
<dbReference type="EMBL" id="FUWP01000031">
    <property type="protein sequence ID" value="SKA55668.1"/>
    <property type="molecule type" value="Genomic_DNA"/>
</dbReference>
<accession>A0A1T4USQ8</accession>
<dbReference type="Proteomes" id="UP000191116">
    <property type="component" value="Unassembled WGS sequence"/>
</dbReference>
<protein>
    <recommendedName>
        <fullName evidence="4">TraK protein</fullName>
    </recommendedName>
</protein>
<feature type="chain" id="PRO_5012888332" description="TraK protein" evidence="1">
    <location>
        <begin position="22"/>
        <end position="387"/>
    </location>
</feature>
<evidence type="ECO:0000313" key="2">
    <source>
        <dbReference type="EMBL" id="SKA55668.1"/>
    </source>
</evidence>
<reference evidence="2 3" key="1">
    <citation type="submission" date="2017-02" db="EMBL/GenBank/DDBJ databases">
        <authorList>
            <person name="Peterson S.W."/>
        </authorList>
    </citation>
    <scope>NUCLEOTIDE SEQUENCE [LARGE SCALE GENOMIC DNA]</scope>
    <source>
        <strain evidence="2 3">CECT 9189</strain>
    </source>
</reference>
<evidence type="ECO:0000313" key="3">
    <source>
        <dbReference type="Proteomes" id="UP000191116"/>
    </source>
</evidence>
<dbReference type="AlphaFoldDB" id="A0A1T4USQ8"/>
<dbReference type="RefSeq" id="WP_080176327.1">
    <property type="nucleotide sequence ID" value="NZ_AP024856.1"/>
</dbReference>
<name>A0A1T4USQ8_9GAMM</name>
<organism evidence="2 3">
    <name type="scientific">Photobacterium toruni</name>
    <dbReference type="NCBI Taxonomy" id="1935446"/>
    <lineage>
        <taxon>Bacteria</taxon>
        <taxon>Pseudomonadati</taxon>
        <taxon>Pseudomonadota</taxon>
        <taxon>Gammaproteobacteria</taxon>
        <taxon>Vibrionales</taxon>
        <taxon>Vibrionaceae</taxon>
        <taxon>Photobacterium</taxon>
    </lineage>
</organism>